<dbReference type="Pfam" id="PF00929">
    <property type="entry name" value="RNase_T"/>
    <property type="match status" value="1"/>
</dbReference>
<evidence type="ECO:0000259" key="7">
    <source>
        <dbReference type="SMART" id="SM00479"/>
    </source>
</evidence>
<keyword evidence="4" id="KW-0378">Hydrolase</keyword>
<dbReference type="SUPFAM" id="SSF53098">
    <property type="entry name" value="Ribonuclease H-like"/>
    <property type="match status" value="1"/>
</dbReference>
<dbReference type="InterPro" id="IPR013520">
    <property type="entry name" value="Ribonucl_H"/>
</dbReference>
<dbReference type="CDD" id="cd06145">
    <property type="entry name" value="REX1_like"/>
    <property type="match status" value="1"/>
</dbReference>
<reference evidence="8 9" key="1">
    <citation type="journal article" date="2013" name="Nature">
        <title>The genomes of four tapeworm species reveal adaptations to parasitism.</title>
        <authorList>
            <person name="Tsai I.J."/>
            <person name="Zarowiecki M."/>
            <person name="Holroyd N."/>
            <person name="Garciarrubio A."/>
            <person name="Sanchez-Flores A."/>
            <person name="Brooks K.L."/>
            <person name="Tracey A."/>
            <person name="Bobes R.J."/>
            <person name="Fragoso G."/>
            <person name="Sciutto E."/>
            <person name="Aslett M."/>
            <person name="Beasley H."/>
            <person name="Bennett H.M."/>
            <person name="Cai J."/>
            <person name="Camicia F."/>
            <person name="Clark R."/>
            <person name="Cucher M."/>
            <person name="De Silva N."/>
            <person name="Day T.A."/>
            <person name="Deplazes P."/>
            <person name="Estrada K."/>
            <person name="Fernandez C."/>
            <person name="Holland P.W."/>
            <person name="Hou J."/>
            <person name="Hu S."/>
            <person name="Huckvale T."/>
            <person name="Hung S.S."/>
            <person name="Kamenetzky L."/>
            <person name="Keane J.A."/>
            <person name="Kiss F."/>
            <person name="Koziol U."/>
            <person name="Lambert O."/>
            <person name="Liu K."/>
            <person name="Luo X."/>
            <person name="Luo Y."/>
            <person name="Macchiaroli N."/>
            <person name="Nichol S."/>
            <person name="Paps J."/>
            <person name="Parkinson J."/>
            <person name="Pouchkina-Stantcheva N."/>
            <person name="Riddiford N."/>
            <person name="Rosenzvit M."/>
            <person name="Salinas G."/>
            <person name="Wasmuth J.D."/>
            <person name="Zamanian M."/>
            <person name="Zheng Y."/>
            <person name="Cai X."/>
            <person name="Soberon X."/>
            <person name="Olson P.D."/>
            <person name="Laclette J.P."/>
            <person name="Brehm K."/>
            <person name="Berriman M."/>
            <person name="Garciarrubio A."/>
            <person name="Bobes R.J."/>
            <person name="Fragoso G."/>
            <person name="Sanchez-Flores A."/>
            <person name="Estrada K."/>
            <person name="Cevallos M.A."/>
            <person name="Morett E."/>
            <person name="Gonzalez V."/>
            <person name="Portillo T."/>
            <person name="Ochoa-Leyva A."/>
            <person name="Jose M.V."/>
            <person name="Sciutto E."/>
            <person name="Landa A."/>
            <person name="Jimenez L."/>
            <person name="Valdes V."/>
            <person name="Carrero J.C."/>
            <person name="Larralde C."/>
            <person name="Morales-Montor J."/>
            <person name="Limon-Lason J."/>
            <person name="Soberon X."/>
            <person name="Laclette J.P."/>
        </authorList>
    </citation>
    <scope>NUCLEOTIDE SEQUENCE [LARGE SCALE GENOMIC DNA]</scope>
</reference>
<dbReference type="InterPro" id="IPR034922">
    <property type="entry name" value="REX1-like_exo"/>
</dbReference>
<dbReference type="SMART" id="SM00479">
    <property type="entry name" value="EXOIII"/>
    <property type="match status" value="1"/>
</dbReference>
<name>A0A068WPS3_ECHGR</name>
<dbReference type="InterPro" id="IPR047021">
    <property type="entry name" value="REXO1/3/4-like"/>
</dbReference>
<evidence type="ECO:0000256" key="5">
    <source>
        <dbReference type="ARBA" id="ARBA00022839"/>
    </source>
</evidence>
<dbReference type="Gene3D" id="3.30.420.10">
    <property type="entry name" value="Ribonuclease H-like superfamily/Ribonuclease H"/>
    <property type="match status" value="1"/>
</dbReference>
<reference evidence="8" key="2">
    <citation type="submission" date="2014-06" db="EMBL/GenBank/DDBJ databases">
        <authorList>
            <person name="Aslett M."/>
        </authorList>
    </citation>
    <scope>NUCLEOTIDE SEQUENCE</scope>
</reference>
<reference evidence="10" key="3">
    <citation type="submission" date="2020-10" db="UniProtKB">
        <authorList>
            <consortium name="WormBaseParasite"/>
        </authorList>
    </citation>
    <scope>IDENTIFICATION</scope>
</reference>
<keyword evidence="5 8" id="KW-0269">Exonuclease</keyword>
<dbReference type="PANTHER" id="PTHR12801">
    <property type="entry name" value="RNA EXONUCLEASE REXO1 / RECO3 FAMILY MEMBER-RELATED"/>
    <property type="match status" value="1"/>
</dbReference>
<evidence type="ECO:0000313" key="9">
    <source>
        <dbReference type="Proteomes" id="UP000492820"/>
    </source>
</evidence>
<comment type="subcellular location">
    <subcellularLocation>
        <location evidence="1">Nucleus</location>
    </subcellularLocation>
</comment>
<protein>
    <submittedName>
        <fullName evidence="8 10">RNA exonuclease NEF sp</fullName>
    </submittedName>
</protein>
<dbReference type="OrthoDB" id="206335at2759"/>
<dbReference type="WBParaSite" id="EgrG_001116100">
    <property type="protein sequence ID" value="EgrG_001116100"/>
    <property type="gene ID" value="EgrG_001116100"/>
</dbReference>
<dbReference type="GO" id="GO:0003676">
    <property type="term" value="F:nucleic acid binding"/>
    <property type="evidence" value="ECO:0007669"/>
    <property type="project" value="InterPro"/>
</dbReference>
<evidence type="ECO:0000256" key="4">
    <source>
        <dbReference type="ARBA" id="ARBA00022801"/>
    </source>
</evidence>
<evidence type="ECO:0000256" key="2">
    <source>
        <dbReference type="ARBA" id="ARBA00006357"/>
    </source>
</evidence>
<dbReference type="AlphaFoldDB" id="A0A068WPS3"/>
<dbReference type="GO" id="GO:0005634">
    <property type="term" value="C:nucleus"/>
    <property type="evidence" value="ECO:0007669"/>
    <property type="project" value="UniProtKB-SubCell"/>
</dbReference>
<proteinExistence type="inferred from homology"/>
<dbReference type="Proteomes" id="UP000492820">
    <property type="component" value="Unassembled WGS sequence"/>
</dbReference>
<evidence type="ECO:0000313" key="10">
    <source>
        <dbReference type="WBParaSite" id="EgrG_001116100"/>
    </source>
</evidence>
<evidence type="ECO:0000256" key="1">
    <source>
        <dbReference type="ARBA" id="ARBA00004123"/>
    </source>
</evidence>
<evidence type="ECO:0000256" key="3">
    <source>
        <dbReference type="ARBA" id="ARBA00022722"/>
    </source>
</evidence>
<comment type="similarity">
    <text evidence="2">Belongs to the REXO1/REXO3 family.</text>
</comment>
<dbReference type="EMBL" id="LK028581">
    <property type="protein sequence ID" value="CDS20487.1"/>
    <property type="molecule type" value="Genomic_DNA"/>
</dbReference>
<dbReference type="FunFam" id="3.30.420.10:FF:000019">
    <property type="entry name" value="RNA exonuclease NEF-sp"/>
    <property type="match status" value="1"/>
</dbReference>
<dbReference type="InterPro" id="IPR036397">
    <property type="entry name" value="RNaseH_sf"/>
</dbReference>
<evidence type="ECO:0000256" key="6">
    <source>
        <dbReference type="ARBA" id="ARBA00023242"/>
    </source>
</evidence>
<sequence>MESFQVSVDGFQERKSKDKRPLLFLTPKFKENRPLNAIELQKLLGLCFLPQHYKQWPKWAILKRPLLVKSVVLIEYDGFPGSISDSSLFSEMFNKTVRFLSPINYESSWEYELLTVPSSYLSVHAREMAHSRKAVTTPVGPKRPIDPSMVSLSNLIQNKPYKVARLESKQPEPEAPFPFPEPLSEDVFDRTSLLLSLEQMIEEQIPLPKEEAGSSWRSPWSKFVTLKEKFEPVTAQSPIFALDCEMVQTTIGNELARVTLVDEIGCVLLDKLVKPHNPVEDYLTRFSGITREMLASIDTRVEDVQKELGQLIPGDAILVGHSITNDLKALKIFHPYLIDTSVIYNMSQVRSGKPRLRNLTRAFLGQTIQSGRKGHSSAEDAKATLDLVRLKLSQSLEFGDVTTPWRFPEDYLQPSTEKTVDTKIEQQPPSKPTIANLTTLLARGAFTVPETLRPYLAFLCRIYTDPTPPFHLTDHLLADLKVTSCVQMEKPAVVGVDAEEKEGKKDEMCTMRPFLKRPGKKAAKWIAENAQRVKFLMTRVGRPEKWDKTKETEAFTKFATSIYMQLRPQSLLIIICSGKKAPNGVNNPRGIVNPTVKISQTFLTITTPAAFTERFYSQSQSPPASPSE</sequence>
<feature type="domain" description="Exonuclease" evidence="7">
    <location>
        <begin position="238"/>
        <end position="397"/>
    </location>
</feature>
<keyword evidence="6" id="KW-0539">Nucleus</keyword>
<dbReference type="GO" id="GO:0004527">
    <property type="term" value="F:exonuclease activity"/>
    <property type="evidence" value="ECO:0007669"/>
    <property type="project" value="UniProtKB-KW"/>
</dbReference>
<dbReference type="PANTHER" id="PTHR12801:SF82">
    <property type="entry name" value="RNA EXONUCLEASE 5"/>
    <property type="match status" value="1"/>
</dbReference>
<organism evidence="8">
    <name type="scientific">Echinococcus granulosus</name>
    <name type="common">Hydatid tapeworm</name>
    <dbReference type="NCBI Taxonomy" id="6210"/>
    <lineage>
        <taxon>Eukaryota</taxon>
        <taxon>Metazoa</taxon>
        <taxon>Spiralia</taxon>
        <taxon>Lophotrochozoa</taxon>
        <taxon>Platyhelminthes</taxon>
        <taxon>Cestoda</taxon>
        <taxon>Eucestoda</taxon>
        <taxon>Cyclophyllidea</taxon>
        <taxon>Taeniidae</taxon>
        <taxon>Echinococcus</taxon>
        <taxon>Echinococcus granulosus group</taxon>
    </lineage>
</organism>
<gene>
    <name evidence="8" type="ORF">EgrG_001116100</name>
</gene>
<accession>A0A068WPS3</accession>
<keyword evidence="3" id="KW-0540">Nuclease</keyword>
<evidence type="ECO:0000313" key="8">
    <source>
        <dbReference type="EMBL" id="CDS20487.1"/>
    </source>
</evidence>
<dbReference type="InterPro" id="IPR012337">
    <property type="entry name" value="RNaseH-like_sf"/>
</dbReference>